<keyword evidence="3" id="KW-1185">Reference proteome</keyword>
<dbReference type="GeneID" id="94364598"/>
<proteinExistence type="predicted"/>
<comment type="caution">
    <text evidence="2">The sequence shown here is derived from an EMBL/GenBank/DDBJ whole genome shotgun (WGS) entry which is preliminary data.</text>
</comment>
<gene>
    <name evidence="2" type="ORF">C4N9_06840</name>
</gene>
<feature type="signal peptide" evidence="1">
    <location>
        <begin position="1"/>
        <end position="23"/>
    </location>
</feature>
<dbReference type="RefSeq" id="WP_109532583.1">
    <property type="nucleotide sequence ID" value="NZ_CAXPUO010000072.1"/>
</dbReference>
<keyword evidence="1" id="KW-0732">Signal</keyword>
<dbReference type="Pfam" id="PF16868">
    <property type="entry name" value="NMT1_3"/>
    <property type="match status" value="1"/>
</dbReference>
<dbReference type="OrthoDB" id="8111384at2"/>
<dbReference type="EMBL" id="QEYD01000003">
    <property type="protein sequence ID" value="PWE30436.1"/>
    <property type="molecule type" value="Genomic_DNA"/>
</dbReference>
<protein>
    <submittedName>
        <fullName evidence="2">C4-dicarboxylate ABC transporter substrate-binding protein</fullName>
    </submittedName>
</protein>
<reference evidence="2 3" key="1">
    <citation type="submission" date="2018-05" db="EMBL/GenBank/DDBJ databases">
        <title>Pararhodobacter marina sp. nov., isolated from deep-sea water of the Indian Ocean.</title>
        <authorList>
            <person name="Lai Q.Sr."/>
            <person name="Liu X."/>
            <person name="Shao Z."/>
        </authorList>
    </citation>
    <scope>NUCLEOTIDE SEQUENCE [LARGE SCALE GENOMIC DNA]</scope>
    <source>
        <strain evidence="2 3">CIC4N-9</strain>
    </source>
</reference>
<feature type="chain" id="PRO_5015465213" evidence="1">
    <location>
        <begin position="24"/>
        <end position="350"/>
    </location>
</feature>
<name>A0A2U2CEX8_9RHOB</name>
<evidence type="ECO:0000256" key="1">
    <source>
        <dbReference type="SAM" id="SignalP"/>
    </source>
</evidence>
<evidence type="ECO:0000313" key="3">
    <source>
        <dbReference type="Proteomes" id="UP000244940"/>
    </source>
</evidence>
<dbReference type="AlphaFoldDB" id="A0A2U2CEX8"/>
<dbReference type="PANTHER" id="PTHR42941">
    <property type="entry name" value="SLL1037 PROTEIN"/>
    <property type="match status" value="1"/>
</dbReference>
<dbReference type="SUPFAM" id="SSF53850">
    <property type="entry name" value="Periplasmic binding protein-like II"/>
    <property type="match status" value="1"/>
</dbReference>
<dbReference type="Proteomes" id="UP000244940">
    <property type="component" value="Unassembled WGS sequence"/>
</dbReference>
<dbReference type="PANTHER" id="PTHR42941:SF1">
    <property type="entry name" value="SLL1037 PROTEIN"/>
    <property type="match status" value="1"/>
</dbReference>
<dbReference type="InterPro" id="IPR011852">
    <property type="entry name" value="TRAP_TAXI"/>
</dbReference>
<accession>A0A2U2CEX8</accession>
<organism evidence="2 3">
    <name type="scientific">Pararhodobacter marinus</name>
    <dbReference type="NCBI Taxonomy" id="2184063"/>
    <lineage>
        <taxon>Bacteria</taxon>
        <taxon>Pseudomonadati</taxon>
        <taxon>Pseudomonadota</taxon>
        <taxon>Alphaproteobacteria</taxon>
        <taxon>Rhodobacterales</taxon>
        <taxon>Paracoccaceae</taxon>
        <taxon>Pararhodobacter</taxon>
    </lineage>
</organism>
<evidence type="ECO:0000313" key="2">
    <source>
        <dbReference type="EMBL" id="PWE30436.1"/>
    </source>
</evidence>
<dbReference type="Gene3D" id="3.40.190.10">
    <property type="entry name" value="Periplasmic binding protein-like II"/>
    <property type="match status" value="2"/>
</dbReference>
<sequence>MKTLLHSTALTLAAIAFAGAAGAQVNLTAATASPGSTPHLSVTHLATVAGERGIAALQVAEGQTLTNTILDVAQGRTDISAAPMLLPFLLSRGMGPFSAQGEEGAAIAANLRALYPYNAGSFNVLTLETSGIETWEDLRGRTVFNGPPRGAALTNARQAITLATGMQEGTDYTGHQANWGQLASLLVDGSMDAFVIPTTHPSDRVTLMASSGDVVVVSVPQETFESEAFQRVFQMPGNIPIEIEWDTIGYDDNVRLAESDDGILRGLGTAFADVVNVNMDYQLAYDLTTAHIETLDRLIASAPFARTGGYGVVDQRLSGFCGNNQLLYHPGAVAAWEDHGYDIPDCAEGQ</sequence>